<reference evidence="1" key="8">
    <citation type="journal article" date="2005" name="Science">
        <title>Antisense Transcription in the Mammalian Transcriptome.</title>
        <authorList>
            <consortium name="RIKEN Genome Exploration Research Group and Genome Science Group (Genome Network Project Core Group) and the FANTOM Consortium"/>
        </authorList>
    </citation>
    <scope>NUCLEOTIDE SEQUENCE</scope>
    <source>
        <strain evidence="1">C57BL/6J</strain>
        <tissue evidence="1">Small intestine</tissue>
    </source>
</reference>
<evidence type="ECO:0000313" key="1">
    <source>
        <dbReference type="EMBL" id="BAB25535.1"/>
    </source>
</evidence>
<reference evidence="1" key="3">
    <citation type="journal article" date="2000" name="Genome Res.">
        <title>RIKEN integrated sequence analysis (RISA) system--384-format sequencing pipeline with 384 multicapillary sequencer.</title>
        <authorList>
            <person name="Shibata K."/>
            <person name="Itoh M."/>
            <person name="Aizawa K."/>
            <person name="Nagaoka S."/>
            <person name="Sasaki N."/>
            <person name="Carninci P."/>
            <person name="Konno H."/>
            <person name="Akiyama J."/>
            <person name="Nishi K."/>
            <person name="Kitsunai T."/>
            <person name="Tashiro H."/>
            <person name="Itoh M."/>
            <person name="Sumi N."/>
            <person name="Ishii Y."/>
            <person name="Nakamura S."/>
            <person name="Hazama M."/>
            <person name="Nishine T."/>
            <person name="Harada A."/>
            <person name="Yamamoto R."/>
            <person name="Matsumoto H."/>
            <person name="Sakaguchi S."/>
            <person name="Ikegami T."/>
            <person name="Kashiwagi K."/>
            <person name="Fujiwake S."/>
            <person name="Inoue K."/>
            <person name="Togawa Y."/>
            <person name="Izawa M."/>
            <person name="Ohara E."/>
            <person name="Watahiki M."/>
            <person name="Yoneda Y."/>
            <person name="Ishikawa T."/>
            <person name="Ozawa K."/>
            <person name="Tanaka T."/>
            <person name="Matsuura S."/>
            <person name="Kawai J."/>
            <person name="Okazaki Y."/>
            <person name="Muramatsu M."/>
            <person name="Inoue Y."/>
            <person name="Kira A."/>
            <person name="Hayashizaki Y."/>
        </authorList>
    </citation>
    <scope>NUCLEOTIDE SEQUENCE</scope>
    <source>
        <strain evidence="1">C57BL/6J</strain>
        <tissue evidence="1">Small intestine</tissue>
    </source>
</reference>
<dbReference type="MGI" id="MGI:1913697">
    <property type="gene designation" value="Mgst3"/>
</dbReference>
<dbReference type="EMBL" id="AK008211">
    <property type="protein sequence ID" value="BAB25535.1"/>
    <property type="molecule type" value="mRNA"/>
</dbReference>
<dbReference type="AGR" id="MGI:1913697"/>
<gene>
    <name evidence="2" type="primary">Mgst3</name>
</gene>
<reference evidence="1" key="4">
    <citation type="submission" date="2000-07" db="EMBL/GenBank/DDBJ databases">
        <authorList>
            <person name="Adachi J."/>
            <person name="Aizawa K."/>
            <person name="Akahira S."/>
            <person name="Akimura T."/>
            <person name="Arai A."/>
            <person name="Aono H."/>
            <person name="Arakawa T."/>
            <person name="Bono H."/>
            <person name="Carninci P."/>
            <person name="Fukuda S."/>
            <person name="Fukunishi Y."/>
            <person name="Furuno M."/>
            <person name="Hanagaki T."/>
            <person name="Hara A."/>
            <person name="Hayatsu N."/>
            <person name="Hiramoto K."/>
            <person name="Hiraoka T."/>
            <person name="Hori F."/>
            <person name="Imotani K."/>
            <person name="Ishii Y."/>
            <person name="Itoh M."/>
            <person name="Izawa M."/>
            <person name="Kasukawa T."/>
            <person name="Kato H."/>
            <person name="Kawai J."/>
            <person name="Kojima Y."/>
            <person name="Konno H."/>
            <person name="Kouda M."/>
            <person name="Koya S."/>
            <person name="Kurihara C."/>
            <person name="Matsuyama T."/>
            <person name="Miyazaki A."/>
            <person name="Nishi K."/>
            <person name="Nomura K."/>
            <person name="Numazaki R."/>
            <person name="Ohno M."/>
            <person name="Okazaki Y."/>
            <person name="Okido T."/>
            <person name="Owa C."/>
            <person name="Saito H."/>
            <person name="Saito R."/>
            <person name="Sakai C."/>
            <person name="Sakai K."/>
            <person name="Sano H."/>
            <person name="Sasaki D."/>
            <person name="Shibata K."/>
            <person name="Shibata Y."/>
            <person name="Shinagawa A."/>
            <person name="Shiraki T."/>
            <person name="Sogabe Y."/>
            <person name="Suzuki H."/>
            <person name="Tagami M."/>
            <person name="Tagawa A."/>
            <person name="Takahashi F."/>
            <person name="Tanaka T."/>
            <person name="Tejima Y."/>
            <person name="Toya T."/>
            <person name="Yamamura T."/>
            <person name="Yasunishi A."/>
            <person name="Yoshida K."/>
            <person name="Yoshino M."/>
            <person name="Muramatsu M."/>
            <person name="Hayashizaki Y."/>
        </authorList>
    </citation>
    <scope>NUCLEOTIDE SEQUENCE</scope>
    <source>
        <strain evidence="1">C57BL/6J</strain>
        <tissue evidence="1">Small intestine</tissue>
    </source>
</reference>
<reference evidence="1" key="1">
    <citation type="journal article" date="1999" name="Methods Enzymol.">
        <title>High-efficiency full-length cDNA cloning.</title>
        <authorList>
            <person name="Carninci P."/>
            <person name="Hayashizaki Y."/>
        </authorList>
    </citation>
    <scope>NUCLEOTIDE SEQUENCE</scope>
    <source>
        <strain evidence="1">C57BL/6J</strain>
        <tissue evidence="1">Small intestine</tissue>
    </source>
</reference>
<reference evidence="1" key="2">
    <citation type="journal article" date="2000" name="Genome Res.">
        <title>Normalization and subtraction of cap-trapper-selected cDNAs to prepare full-length cDNA libraries for rapid discovery of new genes.</title>
        <authorList>
            <person name="Carninci P."/>
            <person name="Shibata Y."/>
            <person name="Hayatsu N."/>
            <person name="Sugahara Y."/>
            <person name="Shibata K."/>
            <person name="Itoh M."/>
            <person name="Konno H."/>
            <person name="Okazaki Y."/>
            <person name="Muramatsu M."/>
            <person name="Hayashizaki Y."/>
        </authorList>
    </citation>
    <scope>NUCLEOTIDE SEQUENCE</scope>
    <source>
        <strain evidence="1">C57BL/6J</strain>
        <tissue evidence="1">Small intestine</tissue>
    </source>
</reference>
<name>Q9D8B0_MOUSE</name>
<accession>Q9D8B0</accession>
<reference evidence="1" key="6">
    <citation type="journal article" date="2002" name="Nature">
        <title>Analysis of the mouse transcriptome based on functional annotation of 60,770 full-length cDNAs.</title>
        <authorList>
            <consortium name="The FANTOM Consortium and the RIKEN Genome Exploration Research Group Phase I and II Team"/>
        </authorList>
    </citation>
    <scope>NUCLEOTIDE SEQUENCE</scope>
    <source>
        <strain evidence="1">C57BL/6J</strain>
        <tissue evidence="1">Small intestine</tissue>
    </source>
</reference>
<reference evidence="1" key="7">
    <citation type="journal article" date="2005" name="Science">
        <title>The Transcriptional Landscape of the Mammalian Genome.</title>
        <authorList>
            <consortium name="The FANTOM Consortium"/>
            <consortium name="Riken Genome Exploration Research Group and Genome Science Group (Genome Network Project Core Group)"/>
        </authorList>
    </citation>
    <scope>NUCLEOTIDE SEQUENCE</scope>
    <source>
        <strain evidence="1">C57BL/6J</strain>
        <tissue evidence="1">Small intestine</tissue>
    </source>
</reference>
<organism evidence="1">
    <name type="scientific">Mus musculus</name>
    <name type="common">Mouse</name>
    <dbReference type="NCBI Taxonomy" id="10090"/>
    <lineage>
        <taxon>Eukaryota</taxon>
        <taxon>Metazoa</taxon>
        <taxon>Chordata</taxon>
        <taxon>Craniata</taxon>
        <taxon>Vertebrata</taxon>
        <taxon>Euteleostomi</taxon>
        <taxon>Mammalia</taxon>
        <taxon>Eutheria</taxon>
        <taxon>Euarchontoglires</taxon>
        <taxon>Glires</taxon>
        <taxon>Rodentia</taxon>
        <taxon>Myomorpha</taxon>
        <taxon>Muroidea</taxon>
        <taxon>Muridae</taxon>
        <taxon>Murinae</taxon>
        <taxon>Mus</taxon>
        <taxon>Mus</taxon>
    </lineage>
</organism>
<protein>
    <submittedName>
        <fullName evidence="1">Uncharacterized protein</fullName>
    </submittedName>
</protein>
<sequence length="145" mass="16643">MVEAPVMYSTNPENGAYGQLHSARPPKHVGGVPSLPVFLNGGRCLPPAHSFWTGPGLDYWASPLRIWLLHRRPYQSVSRNRGLFCPFCPDGHHRVICFTAFRLDQHRIRLRVQILPPLRCGGPFDFHSPPATHPDFQLHRFFFFF</sequence>
<evidence type="ECO:0000313" key="2">
    <source>
        <dbReference type="MGI" id="MGI:1913697"/>
    </source>
</evidence>
<proteinExistence type="evidence at transcript level"/>
<dbReference type="AlphaFoldDB" id="Q9D8B0"/>
<reference evidence="1" key="5">
    <citation type="journal article" date="2001" name="Nature">
        <title>Functional annotation of a full-length mouse cDNA collection.</title>
        <authorList>
            <consortium name="The RIKEN Genome Exploration Research Group Phase II Team and the FANTOM Consortium"/>
        </authorList>
    </citation>
    <scope>NUCLEOTIDE SEQUENCE</scope>
    <source>
        <strain evidence="1">C57BL/6J</strain>
        <tissue evidence="1">Small intestine</tissue>
    </source>
</reference>